<accession>A0A517LX91</accession>
<dbReference type="EMBL" id="CP036261">
    <property type="protein sequence ID" value="QDS87220.1"/>
    <property type="molecule type" value="Genomic_DNA"/>
</dbReference>
<dbReference type="GO" id="GO:0003700">
    <property type="term" value="F:DNA-binding transcription factor activity"/>
    <property type="evidence" value="ECO:0007669"/>
    <property type="project" value="TreeGrafter"/>
</dbReference>
<dbReference type="InterPro" id="IPR000944">
    <property type="entry name" value="Tscrpt_reg_Rrf2"/>
</dbReference>
<dbReference type="Pfam" id="PF02082">
    <property type="entry name" value="Rrf2"/>
    <property type="match status" value="1"/>
</dbReference>
<dbReference type="PROSITE" id="PS01332">
    <property type="entry name" value="HTH_RRF2_1"/>
    <property type="match status" value="1"/>
</dbReference>
<dbReference type="AlphaFoldDB" id="A0A517LX91"/>
<organism evidence="1 2">
    <name type="scientific">Rosistilla ulvae</name>
    <dbReference type="NCBI Taxonomy" id="1930277"/>
    <lineage>
        <taxon>Bacteria</taxon>
        <taxon>Pseudomonadati</taxon>
        <taxon>Planctomycetota</taxon>
        <taxon>Planctomycetia</taxon>
        <taxon>Pirellulales</taxon>
        <taxon>Pirellulaceae</taxon>
        <taxon>Rosistilla</taxon>
    </lineage>
</organism>
<dbReference type="Proteomes" id="UP000319557">
    <property type="component" value="Chromosome"/>
</dbReference>
<proteinExistence type="predicted"/>
<evidence type="ECO:0000313" key="2">
    <source>
        <dbReference type="Proteomes" id="UP000319557"/>
    </source>
</evidence>
<dbReference type="KEGG" id="ruv:EC9_13980"/>
<dbReference type="Gene3D" id="1.10.10.10">
    <property type="entry name" value="Winged helix-like DNA-binding domain superfamily/Winged helix DNA-binding domain"/>
    <property type="match status" value="1"/>
</dbReference>
<dbReference type="PANTHER" id="PTHR33221">
    <property type="entry name" value="WINGED HELIX-TURN-HELIX TRANSCRIPTIONAL REGULATOR, RRF2 FAMILY"/>
    <property type="match status" value="1"/>
</dbReference>
<dbReference type="PROSITE" id="PS51197">
    <property type="entry name" value="HTH_RRF2_2"/>
    <property type="match status" value="1"/>
</dbReference>
<dbReference type="InterPro" id="IPR036388">
    <property type="entry name" value="WH-like_DNA-bd_sf"/>
</dbReference>
<dbReference type="NCBIfam" id="TIGR00738">
    <property type="entry name" value="rrf2_super"/>
    <property type="match status" value="1"/>
</dbReference>
<dbReference type="SUPFAM" id="SSF46785">
    <property type="entry name" value="Winged helix' DNA-binding domain"/>
    <property type="match status" value="1"/>
</dbReference>
<evidence type="ECO:0000313" key="1">
    <source>
        <dbReference type="EMBL" id="QDS87220.1"/>
    </source>
</evidence>
<protein>
    <submittedName>
        <fullName evidence="1">HTH-type transcriptional regulator CymR</fullName>
    </submittedName>
</protein>
<reference evidence="1 2" key="1">
    <citation type="submission" date="2019-02" db="EMBL/GenBank/DDBJ databases">
        <title>Deep-cultivation of Planctomycetes and their phenomic and genomic characterization uncovers novel biology.</title>
        <authorList>
            <person name="Wiegand S."/>
            <person name="Jogler M."/>
            <person name="Boedeker C."/>
            <person name="Pinto D."/>
            <person name="Vollmers J."/>
            <person name="Rivas-Marin E."/>
            <person name="Kohn T."/>
            <person name="Peeters S.H."/>
            <person name="Heuer A."/>
            <person name="Rast P."/>
            <person name="Oberbeckmann S."/>
            <person name="Bunk B."/>
            <person name="Jeske O."/>
            <person name="Meyerdierks A."/>
            <person name="Storesund J.E."/>
            <person name="Kallscheuer N."/>
            <person name="Luecker S."/>
            <person name="Lage O.M."/>
            <person name="Pohl T."/>
            <person name="Merkel B.J."/>
            <person name="Hornburger P."/>
            <person name="Mueller R.-W."/>
            <person name="Bruemmer F."/>
            <person name="Labrenz M."/>
            <person name="Spormann A.M."/>
            <person name="Op den Camp H."/>
            <person name="Overmann J."/>
            <person name="Amann R."/>
            <person name="Jetten M.S.M."/>
            <person name="Mascher T."/>
            <person name="Medema M.H."/>
            <person name="Devos D.P."/>
            <person name="Kaster A.-K."/>
            <person name="Ovreas L."/>
            <person name="Rohde M."/>
            <person name="Galperin M.Y."/>
            <person name="Jogler C."/>
        </authorList>
    </citation>
    <scope>NUCLEOTIDE SEQUENCE [LARGE SCALE GENOMIC DNA]</scope>
    <source>
        <strain evidence="1 2">EC9</strain>
    </source>
</reference>
<dbReference type="PANTHER" id="PTHR33221:SF16">
    <property type="entry name" value="HTH-TYPE TRANSCRIPTIONAL REGULATOR SLR0846-RELATED"/>
    <property type="match status" value="1"/>
</dbReference>
<gene>
    <name evidence="1" type="primary">cymR</name>
    <name evidence="1" type="ORF">EC9_13980</name>
</gene>
<name>A0A517LX91_9BACT</name>
<dbReference type="InterPro" id="IPR036390">
    <property type="entry name" value="WH_DNA-bd_sf"/>
</dbReference>
<dbReference type="InterPro" id="IPR030489">
    <property type="entry name" value="TR_Rrf2-type_CS"/>
</dbReference>
<dbReference type="GO" id="GO:0005829">
    <property type="term" value="C:cytosol"/>
    <property type="evidence" value="ECO:0007669"/>
    <property type="project" value="TreeGrafter"/>
</dbReference>
<keyword evidence="2" id="KW-1185">Reference proteome</keyword>
<sequence length="140" mass="15147">MSAKAHYACLAMLELALRHDEDRPVALREITARHSIPQPFLVQILQQLKVAGYVTSTRGSQGGYRLSVDATAISLLDICDAIGCGDSEQSPESTDTTAEAQVLGATWRSASKAFRDVLASIRLEDLANDCSRADGAMFYI</sequence>
<dbReference type="OrthoDB" id="9808360at2"/>